<dbReference type="PANTHER" id="PTHR35510">
    <property type="entry name" value="DBH-LIKE MONOOXYGENASE"/>
    <property type="match status" value="1"/>
</dbReference>
<dbReference type="EMBL" id="JBCNJP010000007">
    <property type="protein sequence ID" value="KAK9076876.1"/>
    <property type="molecule type" value="Genomic_DNA"/>
</dbReference>
<dbReference type="Proteomes" id="UP001408789">
    <property type="component" value="Unassembled WGS sequence"/>
</dbReference>
<evidence type="ECO:0000313" key="1">
    <source>
        <dbReference type="EMBL" id="KAK9076876.1"/>
    </source>
</evidence>
<dbReference type="EMBL" id="JBCNJP010000007">
    <property type="protein sequence ID" value="KAK9076881.1"/>
    <property type="molecule type" value="Genomic_DNA"/>
</dbReference>
<evidence type="ECO:0000313" key="3">
    <source>
        <dbReference type="Proteomes" id="UP001408789"/>
    </source>
</evidence>
<dbReference type="AlphaFoldDB" id="A0AAP0DLI7"/>
<dbReference type="PANTHER" id="PTHR35510:SF1">
    <property type="entry name" value="DBH-LIKE MONOOXYGENASE"/>
    <property type="match status" value="1"/>
</dbReference>
<keyword evidence="3" id="KW-1185">Reference proteome</keyword>
<accession>A0AAP0DLI7</accession>
<comment type="caution">
    <text evidence="2">The sequence shown here is derived from an EMBL/GenBank/DDBJ whole genome shotgun (WGS) entry which is preliminary data.</text>
</comment>
<reference evidence="2 3" key="1">
    <citation type="submission" date="2024-04" db="EMBL/GenBank/DDBJ databases">
        <title>The reference genome of an endangered Asteraceae, Deinandra increscens subsp. villosa, native to the Central Coast of California.</title>
        <authorList>
            <person name="Guilliams M."/>
            <person name="Hasenstab-Lehman K."/>
            <person name="Meyer R."/>
            <person name="Mcevoy S."/>
        </authorList>
    </citation>
    <scope>NUCLEOTIDE SEQUENCE [LARGE SCALE GENOMIC DNA]</scope>
    <source>
        <tissue evidence="2">Leaf</tissue>
    </source>
</reference>
<evidence type="ECO:0000313" key="2">
    <source>
        <dbReference type="EMBL" id="KAK9076881.1"/>
    </source>
</evidence>
<proteinExistence type="predicted"/>
<protein>
    <submittedName>
        <fullName evidence="2">Uncharacterized protein</fullName>
    </submittedName>
</protein>
<gene>
    <name evidence="1" type="ORF">SSX86_005210</name>
    <name evidence="2" type="ORF">SSX86_005216</name>
</gene>
<sequence>MEERYLPAKLKRKDLEQVNDDFSDFSLSSPATKMRRLDAELPPIIDEEEMVNPVTLGQPEAIDDLLVNEERAIVLYDPMNNIPSRSPFSFSVNSDFLSGFKNPVLWSNRSHLLESLNGGKEKQDEQNKNDGSLAVVPWVPMHSQHQSMAEVEIPCTGEVSEMMDIEEDDDNSQRVDHMNEYGSLNQWQQHCMIPHNFSTPIAWSGTGI</sequence>
<name>A0AAP0DLI7_9ASTR</name>
<organism evidence="2 3">
    <name type="scientific">Deinandra increscens subsp. villosa</name>
    <dbReference type="NCBI Taxonomy" id="3103831"/>
    <lineage>
        <taxon>Eukaryota</taxon>
        <taxon>Viridiplantae</taxon>
        <taxon>Streptophyta</taxon>
        <taxon>Embryophyta</taxon>
        <taxon>Tracheophyta</taxon>
        <taxon>Spermatophyta</taxon>
        <taxon>Magnoliopsida</taxon>
        <taxon>eudicotyledons</taxon>
        <taxon>Gunneridae</taxon>
        <taxon>Pentapetalae</taxon>
        <taxon>asterids</taxon>
        <taxon>campanulids</taxon>
        <taxon>Asterales</taxon>
        <taxon>Asteraceae</taxon>
        <taxon>Asteroideae</taxon>
        <taxon>Heliantheae alliance</taxon>
        <taxon>Madieae</taxon>
        <taxon>Madiinae</taxon>
        <taxon>Deinandra</taxon>
    </lineage>
</organism>